<evidence type="ECO:0000313" key="8">
    <source>
        <dbReference type="RefSeq" id="XP_018811191.1"/>
    </source>
</evidence>
<dbReference type="InterPro" id="IPR051863">
    <property type="entry name" value="HIPP"/>
</dbReference>
<dbReference type="SUPFAM" id="SSF55008">
    <property type="entry name" value="HMA, heavy metal-associated domain"/>
    <property type="match status" value="1"/>
</dbReference>
<dbReference type="InterPro" id="IPR036163">
    <property type="entry name" value="HMA_dom_sf"/>
</dbReference>
<dbReference type="STRING" id="51240.A0A2I4DVL7"/>
<feature type="region of interest" description="Disordered" evidence="6">
    <location>
        <begin position="70"/>
        <end position="100"/>
    </location>
</feature>
<dbReference type="Gramene" id="Jr02_17250_p1">
    <property type="protein sequence ID" value="cds.Jr02_17250_p1"/>
    <property type="gene ID" value="Jr02_17250"/>
</dbReference>
<evidence type="ECO:0000256" key="4">
    <source>
        <dbReference type="ARBA" id="ARBA00023289"/>
    </source>
</evidence>
<name>A0A2I4DVL7_JUGRE</name>
<proteinExistence type="inferred from homology"/>
<reference evidence="8" key="1">
    <citation type="submission" date="2025-08" db="UniProtKB">
        <authorList>
            <consortium name="RefSeq"/>
        </authorList>
    </citation>
    <scope>IDENTIFICATION</scope>
    <source>
        <tissue evidence="8">Leaves</tissue>
    </source>
</reference>
<dbReference type="PANTHER" id="PTHR45811:SF50">
    <property type="entry name" value="HEAVY METAL-ASSOCIATED ISOPRENYLATED PLANT PROTEIN 12-RELATED"/>
    <property type="match status" value="1"/>
</dbReference>
<dbReference type="Pfam" id="PF00403">
    <property type="entry name" value="HMA"/>
    <property type="match status" value="1"/>
</dbReference>
<sequence>MKKVVLKLDLHDDKEKKKAMSAVSTLTGIDSIEMNMKDKKLTVVGGVDPVDVVKKVRKLWPCTEILTVGPAKEEKKDDKKKDETKKDEKPKGHNPPPTVAYYYLTEPEPCANNCVIC</sequence>
<keyword evidence="2" id="KW-0479">Metal-binding</keyword>
<evidence type="ECO:0000256" key="1">
    <source>
        <dbReference type="ARBA" id="ARBA00022481"/>
    </source>
</evidence>
<dbReference type="AlphaFoldDB" id="A0A2I4DVL7"/>
<comment type="similarity">
    <text evidence="5">Belongs to the HIPP family.</text>
</comment>
<dbReference type="Proteomes" id="UP000235220">
    <property type="component" value="Chromosome 2"/>
</dbReference>
<keyword evidence="1" id="KW-0488">Methylation</keyword>
<feature type="compositionally biased region" description="Basic and acidic residues" evidence="6">
    <location>
        <begin position="71"/>
        <end position="91"/>
    </location>
</feature>
<dbReference type="PANTHER" id="PTHR45811">
    <property type="entry name" value="COPPER TRANSPORT PROTEIN FAMILY-RELATED"/>
    <property type="match status" value="1"/>
</dbReference>
<dbReference type="GeneID" id="108983871"/>
<evidence type="ECO:0000313" key="7">
    <source>
        <dbReference type="Proteomes" id="UP000235220"/>
    </source>
</evidence>
<dbReference type="RefSeq" id="XP_018811191.1">
    <property type="nucleotide sequence ID" value="XM_018955646.2"/>
</dbReference>
<dbReference type="Gene3D" id="3.30.70.100">
    <property type="match status" value="1"/>
</dbReference>
<dbReference type="PROSITE" id="PS50846">
    <property type="entry name" value="HMA_2"/>
    <property type="match status" value="1"/>
</dbReference>
<dbReference type="InterPro" id="IPR006121">
    <property type="entry name" value="HMA_dom"/>
</dbReference>
<protein>
    <submittedName>
        <fullName evidence="8">Heavy metal-associated isoprenylated plant protein 39-like</fullName>
    </submittedName>
</protein>
<evidence type="ECO:0000256" key="5">
    <source>
        <dbReference type="ARBA" id="ARBA00024045"/>
    </source>
</evidence>
<keyword evidence="3" id="KW-0449">Lipoprotein</keyword>
<keyword evidence="7" id="KW-1185">Reference proteome</keyword>
<organism evidence="7 8">
    <name type="scientific">Juglans regia</name>
    <name type="common">English walnut</name>
    <dbReference type="NCBI Taxonomy" id="51240"/>
    <lineage>
        <taxon>Eukaryota</taxon>
        <taxon>Viridiplantae</taxon>
        <taxon>Streptophyta</taxon>
        <taxon>Embryophyta</taxon>
        <taxon>Tracheophyta</taxon>
        <taxon>Spermatophyta</taxon>
        <taxon>Magnoliopsida</taxon>
        <taxon>eudicotyledons</taxon>
        <taxon>Gunneridae</taxon>
        <taxon>Pentapetalae</taxon>
        <taxon>rosids</taxon>
        <taxon>fabids</taxon>
        <taxon>Fagales</taxon>
        <taxon>Juglandaceae</taxon>
        <taxon>Juglans</taxon>
    </lineage>
</organism>
<gene>
    <name evidence="8" type="primary">LOC108983871</name>
</gene>
<dbReference type="GO" id="GO:0046872">
    <property type="term" value="F:metal ion binding"/>
    <property type="evidence" value="ECO:0007669"/>
    <property type="project" value="UniProtKB-KW"/>
</dbReference>
<evidence type="ECO:0000256" key="3">
    <source>
        <dbReference type="ARBA" id="ARBA00023288"/>
    </source>
</evidence>
<dbReference type="KEGG" id="jre:108983871"/>
<evidence type="ECO:0000256" key="2">
    <source>
        <dbReference type="ARBA" id="ARBA00022723"/>
    </source>
</evidence>
<evidence type="ECO:0000256" key="6">
    <source>
        <dbReference type="SAM" id="MobiDB-lite"/>
    </source>
</evidence>
<keyword evidence="4" id="KW-0636">Prenylation</keyword>
<accession>A0A2I4DVL7</accession>